<dbReference type="Proteomes" id="UP000006138">
    <property type="component" value="Chromosome"/>
</dbReference>
<evidence type="ECO:0000313" key="1">
    <source>
        <dbReference type="EMBL" id="AEK40804.1"/>
    </source>
</evidence>
<dbReference type="RefSeq" id="WP_014466798.1">
    <property type="nucleotide sequence ID" value="NC_017186.1"/>
</dbReference>
<evidence type="ECO:0000313" key="2">
    <source>
        <dbReference type="Proteomes" id="UP000006138"/>
    </source>
</evidence>
<organism evidence="1 2">
    <name type="scientific">Amycolatopsis mediterranei (strain S699)</name>
    <name type="common">Nocardia mediterranei</name>
    <dbReference type="NCBI Taxonomy" id="713604"/>
    <lineage>
        <taxon>Bacteria</taxon>
        <taxon>Bacillati</taxon>
        <taxon>Actinomycetota</taxon>
        <taxon>Actinomycetes</taxon>
        <taxon>Pseudonocardiales</taxon>
        <taxon>Pseudonocardiaceae</taxon>
        <taxon>Amycolatopsis</taxon>
    </lineage>
</organism>
<proteinExistence type="predicted"/>
<gene>
    <name evidence="1" type="ordered locus">RAM_11570</name>
</gene>
<protein>
    <submittedName>
        <fullName evidence="1">Uncharacterized protein</fullName>
    </submittedName>
</protein>
<dbReference type="GeneID" id="92870056"/>
<dbReference type="EMBL" id="CP002896">
    <property type="protein sequence ID" value="AEK40804.1"/>
    <property type="molecule type" value="Genomic_DNA"/>
</dbReference>
<dbReference type="AlphaFoldDB" id="A0A9R0NUB5"/>
<reference evidence="1 2" key="1">
    <citation type="journal article" date="2011" name="J. Bacteriol.">
        <title>Whole genome sequence of the rifamycin B-producing strain Amycolatopsis mediterranei S699.</title>
        <authorList>
            <person name="Verma M."/>
            <person name="Kaur J."/>
            <person name="Kumar M."/>
            <person name="Kumari K."/>
            <person name="Saxena A."/>
            <person name="Anand S."/>
            <person name="Nigam A."/>
            <person name="Ravi V."/>
            <person name="Raghuvanshi S."/>
            <person name="Khurana P."/>
            <person name="Tyagi A.K."/>
            <person name="Khurana J.P."/>
            <person name="Lal R."/>
        </authorList>
    </citation>
    <scope>NUCLEOTIDE SEQUENCE [LARGE SCALE GENOMIC DNA]</scope>
    <source>
        <strain evidence="1 2">S699</strain>
    </source>
</reference>
<accession>A0A9R0NUB5</accession>
<name>A0A9R0NUB5_AMYMS</name>
<dbReference type="KEGG" id="amn:RAM_11570"/>
<sequence>MVEPVPDALAGVEAIVGPARGRIAEVIGRYSPEQQEVLFDYFARAAPAYREASEEIRKATRERQAGR</sequence>
<keyword evidence="2" id="KW-1185">Reference proteome</keyword>